<dbReference type="Proteomes" id="UP001164790">
    <property type="component" value="Chromosome"/>
</dbReference>
<evidence type="ECO:0000313" key="4">
    <source>
        <dbReference type="Proteomes" id="UP001164790"/>
    </source>
</evidence>
<dbReference type="RefSeq" id="WP_129301132.1">
    <property type="nucleotide sequence ID" value="NZ_CP074378.1"/>
</dbReference>
<evidence type="ECO:0000313" key="1">
    <source>
        <dbReference type="EMBL" id="RXT29712.1"/>
    </source>
</evidence>
<dbReference type="EMBL" id="CP107523">
    <property type="protein sequence ID" value="UYN55520.1"/>
    <property type="molecule type" value="Genomic_DNA"/>
</dbReference>
<gene>
    <name evidence="1" type="ORF">BVJ53_03255</name>
    <name evidence="2" type="ORF">OFW50_08375</name>
</gene>
<keyword evidence="4" id="KW-1185">Reference proteome</keyword>
<dbReference type="Proteomes" id="UP000290475">
    <property type="component" value="Unassembled WGS sequence"/>
</dbReference>
<sequence>MAVWRMMFARPQFTHRQIKQMVDELNQEGNFGGMPIHHIRLTRQTKELIYVDLDFELTSGLTQPLFEQMAKYILVSVAGLAHAPQRIYLMAMANPFSKLNITYYIYPDHSLDLIYWRPLLNVPS</sequence>
<accession>A0A4Q1UCE6</accession>
<dbReference type="AlphaFoldDB" id="A0A4Q1UCE6"/>
<proteinExistence type="predicted"/>
<evidence type="ECO:0000313" key="3">
    <source>
        <dbReference type="Proteomes" id="UP000290475"/>
    </source>
</evidence>
<reference evidence="1 3" key="1">
    <citation type="submission" date="2017-01" db="EMBL/GenBank/DDBJ databases">
        <title>Lactobacillus chiayiensis sp. nov., a lactic acid bacterium isolated from compost.</title>
        <authorList>
            <person name="Huang C.-H."/>
        </authorList>
    </citation>
    <scope>NUCLEOTIDE SEQUENCE [LARGE SCALE GENOMIC DNA]</scope>
    <source>
        <strain evidence="1">Chh01</strain>
        <strain evidence="3">chh01</strain>
    </source>
</reference>
<name>A0A4Q1UCE6_9LACO</name>
<dbReference type="EMBL" id="MSSM01000005">
    <property type="protein sequence ID" value="RXT29712.1"/>
    <property type="molecule type" value="Genomic_DNA"/>
</dbReference>
<evidence type="ECO:0000313" key="2">
    <source>
        <dbReference type="EMBL" id="UYN55520.1"/>
    </source>
</evidence>
<organism evidence="1 3">
    <name type="scientific">Lacticaseibacillus chiayiensis</name>
    <dbReference type="NCBI Taxonomy" id="2100821"/>
    <lineage>
        <taxon>Bacteria</taxon>
        <taxon>Bacillati</taxon>
        <taxon>Bacillota</taxon>
        <taxon>Bacilli</taxon>
        <taxon>Lactobacillales</taxon>
        <taxon>Lactobacillaceae</taxon>
        <taxon>Lacticaseibacillus</taxon>
    </lineage>
</organism>
<protein>
    <submittedName>
        <fullName evidence="1">Uncharacterized protein</fullName>
    </submittedName>
</protein>
<reference evidence="2" key="2">
    <citation type="submission" date="2022-10" db="EMBL/GenBank/DDBJ databases">
        <title>Comparative genomic analysis and in-vitro probiotic properties of the potential probiotic L. chiayiensis AACE 3.</title>
        <authorList>
            <person name="Kang X."/>
        </authorList>
    </citation>
    <scope>NUCLEOTIDE SEQUENCE</scope>
    <source>
        <strain evidence="2">AACE 3</strain>
    </source>
</reference>